<organism evidence="2 3">
    <name type="scientific">Leptidea sinapis</name>
    <dbReference type="NCBI Taxonomy" id="189913"/>
    <lineage>
        <taxon>Eukaryota</taxon>
        <taxon>Metazoa</taxon>
        <taxon>Ecdysozoa</taxon>
        <taxon>Arthropoda</taxon>
        <taxon>Hexapoda</taxon>
        <taxon>Insecta</taxon>
        <taxon>Pterygota</taxon>
        <taxon>Neoptera</taxon>
        <taxon>Endopterygota</taxon>
        <taxon>Lepidoptera</taxon>
        <taxon>Glossata</taxon>
        <taxon>Ditrysia</taxon>
        <taxon>Papilionoidea</taxon>
        <taxon>Pieridae</taxon>
        <taxon>Dismorphiinae</taxon>
        <taxon>Leptidea</taxon>
    </lineage>
</organism>
<evidence type="ECO:0000313" key="2">
    <source>
        <dbReference type="EMBL" id="VVC96479.1"/>
    </source>
</evidence>
<proteinExistence type="predicted"/>
<reference evidence="2 3" key="1">
    <citation type="submission" date="2017-07" db="EMBL/GenBank/DDBJ databases">
        <authorList>
            <person name="Talla V."/>
            <person name="Backstrom N."/>
        </authorList>
    </citation>
    <scope>NUCLEOTIDE SEQUENCE [LARGE SCALE GENOMIC DNA]</scope>
</reference>
<dbReference type="InterPro" id="IPR029034">
    <property type="entry name" value="Cystine-knot_cytokine"/>
</dbReference>
<feature type="region of interest" description="Disordered" evidence="1">
    <location>
        <begin position="32"/>
        <end position="60"/>
    </location>
</feature>
<keyword evidence="3" id="KW-1185">Reference proteome</keyword>
<sequence>MWLPITALKKTSNIDEYTVENQRTHMRQNYVVQRRSDEDQDRDSKAVMYPPETFPPNSNPEELPAVIVDYANMIRNDIILLDNSVETRTRKRGNIKVEKYNTELLYLGEDFIPSSIETRRCQRDRCSFPFVCHRRLYNITLLKRNYTNEYSSEELPPEIARKWVAIQKPITIACFCSKNKREKF</sequence>
<accession>A0A5E4QE17</accession>
<dbReference type="AlphaFoldDB" id="A0A5E4QE17"/>
<gene>
    <name evidence="2" type="ORF">LSINAPIS_LOCUS7976</name>
</gene>
<dbReference type="SUPFAM" id="SSF57501">
    <property type="entry name" value="Cystine-knot cytokines"/>
    <property type="match status" value="1"/>
</dbReference>
<evidence type="ECO:0008006" key="4">
    <source>
        <dbReference type="Google" id="ProtNLM"/>
    </source>
</evidence>
<feature type="compositionally biased region" description="Basic and acidic residues" evidence="1">
    <location>
        <begin position="34"/>
        <end position="45"/>
    </location>
</feature>
<dbReference type="Proteomes" id="UP000324832">
    <property type="component" value="Unassembled WGS sequence"/>
</dbReference>
<protein>
    <recommendedName>
        <fullName evidence="4">Prothoracicotropic hormone</fullName>
    </recommendedName>
</protein>
<dbReference type="EMBL" id="FZQP02002747">
    <property type="protein sequence ID" value="VVC96479.1"/>
    <property type="molecule type" value="Genomic_DNA"/>
</dbReference>
<name>A0A5E4QE17_9NEOP</name>
<evidence type="ECO:0000256" key="1">
    <source>
        <dbReference type="SAM" id="MobiDB-lite"/>
    </source>
</evidence>
<evidence type="ECO:0000313" key="3">
    <source>
        <dbReference type="Proteomes" id="UP000324832"/>
    </source>
</evidence>